<protein>
    <recommendedName>
        <fullName evidence="3">Transposase</fullName>
    </recommendedName>
</protein>
<reference evidence="1" key="1">
    <citation type="journal article" date="2023" name="Plant J.">
        <title>Genome sequences and population genomics provide insights into the demographic history, inbreeding, and mutation load of two 'living fossil' tree species of Dipteronia.</title>
        <authorList>
            <person name="Feng Y."/>
            <person name="Comes H.P."/>
            <person name="Chen J."/>
            <person name="Zhu S."/>
            <person name="Lu R."/>
            <person name="Zhang X."/>
            <person name="Li P."/>
            <person name="Qiu J."/>
            <person name="Olsen K.M."/>
            <person name="Qiu Y."/>
        </authorList>
    </citation>
    <scope>NUCLEOTIDE SEQUENCE</scope>
    <source>
        <strain evidence="1">NBL</strain>
    </source>
</reference>
<accession>A0AAE0EEZ6</accession>
<comment type="caution">
    <text evidence="1">The sequence shown here is derived from an EMBL/GenBank/DDBJ whole genome shotgun (WGS) entry which is preliminary data.</text>
</comment>
<gene>
    <name evidence="1" type="ORF">Dsin_005501</name>
</gene>
<dbReference type="AlphaFoldDB" id="A0AAE0EEZ6"/>
<name>A0AAE0EEZ6_9ROSI</name>
<dbReference type="EMBL" id="JANJYJ010000002">
    <property type="protein sequence ID" value="KAK3225639.1"/>
    <property type="molecule type" value="Genomic_DNA"/>
</dbReference>
<keyword evidence="2" id="KW-1185">Reference proteome</keyword>
<proteinExistence type="predicted"/>
<evidence type="ECO:0000313" key="2">
    <source>
        <dbReference type="Proteomes" id="UP001281410"/>
    </source>
</evidence>
<sequence length="101" mass="11917">MMTTNIAESINSCLLAIRKLPITSIAEFIQDLLQRWFHDRQINAREMPTFLTHDANAHIKQKILPSQRCEIHPIDFHRFKVDDKWNEAIVDLEQRSSSCRE</sequence>
<evidence type="ECO:0008006" key="3">
    <source>
        <dbReference type="Google" id="ProtNLM"/>
    </source>
</evidence>
<evidence type="ECO:0000313" key="1">
    <source>
        <dbReference type="EMBL" id="KAK3225639.1"/>
    </source>
</evidence>
<organism evidence="1 2">
    <name type="scientific">Dipteronia sinensis</name>
    <dbReference type="NCBI Taxonomy" id="43782"/>
    <lineage>
        <taxon>Eukaryota</taxon>
        <taxon>Viridiplantae</taxon>
        <taxon>Streptophyta</taxon>
        <taxon>Embryophyta</taxon>
        <taxon>Tracheophyta</taxon>
        <taxon>Spermatophyta</taxon>
        <taxon>Magnoliopsida</taxon>
        <taxon>eudicotyledons</taxon>
        <taxon>Gunneridae</taxon>
        <taxon>Pentapetalae</taxon>
        <taxon>rosids</taxon>
        <taxon>malvids</taxon>
        <taxon>Sapindales</taxon>
        <taxon>Sapindaceae</taxon>
        <taxon>Hippocastanoideae</taxon>
        <taxon>Acereae</taxon>
        <taxon>Dipteronia</taxon>
    </lineage>
</organism>
<dbReference type="Proteomes" id="UP001281410">
    <property type="component" value="Unassembled WGS sequence"/>
</dbReference>